<keyword evidence="3" id="KW-1185">Reference proteome</keyword>
<dbReference type="GO" id="GO:0008028">
    <property type="term" value="F:monocarboxylic acid transmembrane transporter activity"/>
    <property type="evidence" value="ECO:0007669"/>
    <property type="project" value="TreeGrafter"/>
</dbReference>
<proteinExistence type="predicted"/>
<organism evidence="2 3">
    <name type="scientific">Chionoecetes opilio</name>
    <name type="common">Atlantic snow crab</name>
    <name type="synonym">Cancer opilio</name>
    <dbReference type="NCBI Taxonomy" id="41210"/>
    <lineage>
        <taxon>Eukaryota</taxon>
        <taxon>Metazoa</taxon>
        <taxon>Ecdysozoa</taxon>
        <taxon>Arthropoda</taxon>
        <taxon>Crustacea</taxon>
        <taxon>Multicrustacea</taxon>
        <taxon>Malacostraca</taxon>
        <taxon>Eumalacostraca</taxon>
        <taxon>Eucarida</taxon>
        <taxon>Decapoda</taxon>
        <taxon>Pleocyemata</taxon>
        <taxon>Brachyura</taxon>
        <taxon>Eubrachyura</taxon>
        <taxon>Majoidea</taxon>
        <taxon>Majidae</taxon>
        <taxon>Chionoecetes</taxon>
    </lineage>
</organism>
<feature type="transmembrane region" description="Helical" evidence="1">
    <location>
        <begin position="73"/>
        <end position="97"/>
    </location>
</feature>
<dbReference type="Proteomes" id="UP000770661">
    <property type="component" value="Unassembled WGS sequence"/>
</dbReference>
<dbReference type="InterPro" id="IPR050327">
    <property type="entry name" value="Proton-linked_MCT"/>
</dbReference>
<comment type="caution">
    <text evidence="2">The sequence shown here is derived from an EMBL/GenBank/DDBJ whole genome shotgun (WGS) entry which is preliminary data.</text>
</comment>
<accession>A0A8J4YG28</accession>
<evidence type="ECO:0000313" key="3">
    <source>
        <dbReference type="Proteomes" id="UP000770661"/>
    </source>
</evidence>
<protein>
    <submittedName>
        <fullName evidence="2">Uncharacterized protein</fullName>
    </submittedName>
</protein>
<reference evidence="2" key="1">
    <citation type="submission" date="2020-07" db="EMBL/GenBank/DDBJ databases">
        <title>The High-quality genome of the commercially important snow crab, Chionoecetes opilio.</title>
        <authorList>
            <person name="Jeong J.-H."/>
            <person name="Ryu S."/>
        </authorList>
    </citation>
    <scope>NUCLEOTIDE SEQUENCE</scope>
    <source>
        <strain evidence="2">MADBK_172401_WGS</strain>
        <tissue evidence="2">Digestive gland</tissue>
    </source>
</reference>
<evidence type="ECO:0000256" key="1">
    <source>
        <dbReference type="SAM" id="Phobius"/>
    </source>
</evidence>
<dbReference type="SUPFAM" id="SSF103473">
    <property type="entry name" value="MFS general substrate transporter"/>
    <property type="match status" value="1"/>
</dbReference>
<keyword evidence="1" id="KW-0812">Transmembrane</keyword>
<evidence type="ECO:0000313" key="2">
    <source>
        <dbReference type="EMBL" id="KAG0722561.1"/>
    </source>
</evidence>
<name>A0A8J4YG28_CHIOP</name>
<dbReference type="Gene3D" id="1.20.1250.20">
    <property type="entry name" value="MFS general substrate transporter like domains"/>
    <property type="match status" value="1"/>
</dbReference>
<dbReference type="InterPro" id="IPR036259">
    <property type="entry name" value="MFS_trans_sf"/>
</dbReference>
<sequence>MYALPGYVLSLGFSHYQGAFAISSFGFTEVVFRMGIALLSDFSWFPIQTVYTSGFVLATLSVGLLTMVPSYEWIVTCMAVKGVALSMIHVNSIHVIVKYLGTDRYSQAIGFFSLLNGVMMVGIGSIAAGHFAVSRFRVMNPSSAAVRDVFSSDVEVSMI</sequence>
<keyword evidence="1" id="KW-1133">Transmembrane helix</keyword>
<dbReference type="PANTHER" id="PTHR11360:SF306">
    <property type="entry name" value="RE01051P"/>
    <property type="match status" value="1"/>
</dbReference>
<dbReference type="OrthoDB" id="6354663at2759"/>
<dbReference type="PANTHER" id="PTHR11360">
    <property type="entry name" value="MONOCARBOXYLATE TRANSPORTER"/>
    <property type="match status" value="1"/>
</dbReference>
<dbReference type="EMBL" id="JACEEZ010009378">
    <property type="protein sequence ID" value="KAG0722561.1"/>
    <property type="molecule type" value="Genomic_DNA"/>
</dbReference>
<gene>
    <name evidence="2" type="ORF">GWK47_044277</name>
</gene>
<keyword evidence="1" id="KW-0472">Membrane</keyword>
<feature type="transmembrane region" description="Helical" evidence="1">
    <location>
        <begin position="109"/>
        <end position="133"/>
    </location>
</feature>
<feature type="transmembrane region" description="Helical" evidence="1">
    <location>
        <begin position="45"/>
        <end position="66"/>
    </location>
</feature>
<dbReference type="AlphaFoldDB" id="A0A8J4YG28"/>